<comment type="caution">
    <text evidence="6">The sequence shown here is derived from an EMBL/GenBank/DDBJ whole genome shotgun (WGS) entry which is preliminary data.</text>
</comment>
<name>A0AA38LZ99_9TREE</name>
<sequence>MSRLAGQLIMHPQITQGLGLVATTIGRDKVFRLIQYTARLLAWSMMRRGDIDGAARFDGLKTGLANVRKGKLFRPAEFLQSAVKLSARPVTSLQGPGQLAHVSQIVKQLLMATYYGTDMLIWLTQVGTLRLDKERLARISRISQKAWLFGILSSLVSSGSSLVKLRGDSRRYMLSREVARREAVADGEKQGGDRVSEEEDRREKGRALLQQRQQILSQLVMDACDVWIPATNVGYTNLNDGVLGALGTITSYMALQTLWIKHAAVARK</sequence>
<evidence type="ECO:0000256" key="1">
    <source>
        <dbReference type="ARBA" id="ARBA00022593"/>
    </source>
</evidence>
<dbReference type="PANTHER" id="PTHR12652">
    <property type="entry name" value="PEROXISOMAL BIOGENESIS FACTOR 11"/>
    <property type="match status" value="1"/>
</dbReference>
<dbReference type="AlphaFoldDB" id="A0AA38LZ99"/>
<keyword evidence="7" id="KW-1185">Reference proteome</keyword>
<dbReference type="EMBL" id="JAKWFO010000001">
    <property type="protein sequence ID" value="KAI9639839.1"/>
    <property type="molecule type" value="Genomic_DNA"/>
</dbReference>
<dbReference type="PANTHER" id="PTHR12652:SF50">
    <property type="entry name" value="PEROXIN 11"/>
    <property type="match status" value="1"/>
</dbReference>
<evidence type="ECO:0000256" key="3">
    <source>
        <dbReference type="ARBA" id="ARBA00023140"/>
    </source>
</evidence>
<evidence type="ECO:0000313" key="7">
    <source>
        <dbReference type="Proteomes" id="UP001164286"/>
    </source>
</evidence>
<dbReference type="InterPro" id="IPR008733">
    <property type="entry name" value="PEX11"/>
</dbReference>
<dbReference type="RefSeq" id="XP_052949616.1">
    <property type="nucleotide sequence ID" value="XM_053090988.1"/>
</dbReference>
<dbReference type="GO" id="GO:0005778">
    <property type="term" value="C:peroxisomal membrane"/>
    <property type="evidence" value="ECO:0007669"/>
    <property type="project" value="UniProtKB-SubCell"/>
</dbReference>
<organism evidence="6 7">
    <name type="scientific">Dioszegia hungarica</name>
    <dbReference type="NCBI Taxonomy" id="4972"/>
    <lineage>
        <taxon>Eukaryota</taxon>
        <taxon>Fungi</taxon>
        <taxon>Dikarya</taxon>
        <taxon>Basidiomycota</taxon>
        <taxon>Agaricomycotina</taxon>
        <taxon>Tremellomycetes</taxon>
        <taxon>Tremellales</taxon>
        <taxon>Bulleribasidiaceae</taxon>
        <taxon>Dioszegia</taxon>
    </lineage>
</organism>
<protein>
    <submittedName>
        <fullName evidence="6">Peroxisomal biogenesis factor 11</fullName>
    </submittedName>
</protein>
<dbReference type="GeneID" id="77730193"/>
<comment type="subcellular location">
    <subcellularLocation>
        <location evidence="4">Peroxisome membrane</location>
    </subcellularLocation>
</comment>
<reference evidence="6" key="1">
    <citation type="journal article" date="2022" name="G3 (Bethesda)">
        <title>High quality genome of the basidiomycete yeast Dioszegia hungarica PDD-24b-2 isolated from cloud water.</title>
        <authorList>
            <person name="Jarrige D."/>
            <person name="Haridas S."/>
            <person name="Bleykasten-Grosshans C."/>
            <person name="Joly M."/>
            <person name="Nadalig T."/>
            <person name="Sancelme M."/>
            <person name="Vuilleumier S."/>
            <person name="Grigoriev I.V."/>
            <person name="Amato P."/>
            <person name="Bringel F."/>
        </authorList>
    </citation>
    <scope>NUCLEOTIDE SEQUENCE</scope>
    <source>
        <strain evidence="6">PDD-24b-2</strain>
    </source>
</reference>
<accession>A0AA38LZ99</accession>
<dbReference type="Proteomes" id="UP001164286">
    <property type="component" value="Unassembled WGS sequence"/>
</dbReference>
<evidence type="ECO:0000256" key="2">
    <source>
        <dbReference type="ARBA" id="ARBA00023136"/>
    </source>
</evidence>
<evidence type="ECO:0000313" key="6">
    <source>
        <dbReference type="EMBL" id="KAI9639839.1"/>
    </source>
</evidence>
<proteinExistence type="predicted"/>
<feature type="region of interest" description="Disordered" evidence="5">
    <location>
        <begin position="184"/>
        <end position="203"/>
    </location>
</feature>
<gene>
    <name evidence="6" type="ORF">MKK02DRAFT_40166</name>
</gene>
<keyword evidence="3" id="KW-0576">Peroxisome</keyword>
<evidence type="ECO:0000256" key="5">
    <source>
        <dbReference type="SAM" id="MobiDB-lite"/>
    </source>
</evidence>
<evidence type="ECO:0000256" key="4">
    <source>
        <dbReference type="ARBA" id="ARBA00046271"/>
    </source>
</evidence>
<keyword evidence="2" id="KW-0472">Membrane</keyword>
<keyword evidence="1" id="KW-0962">Peroxisome biogenesis</keyword>
<dbReference type="Pfam" id="PF05648">
    <property type="entry name" value="PEX11"/>
    <property type="match status" value="1"/>
</dbReference>
<dbReference type="GO" id="GO:0016559">
    <property type="term" value="P:peroxisome fission"/>
    <property type="evidence" value="ECO:0007669"/>
    <property type="project" value="InterPro"/>
</dbReference>